<gene>
    <name evidence="2" type="ORF">AAF712_014364</name>
</gene>
<keyword evidence="3" id="KW-1185">Reference proteome</keyword>
<accession>A0ABR2ZDE1</accession>
<dbReference type="EMBL" id="JBBXMP010000262">
    <property type="protein sequence ID" value="KAL0058921.1"/>
    <property type="molecule type" value="Genomic_DNA"/>
</dbReference>
<sequence>MVHKTQAGIWLATEVCRDNLQKIEDSHILDDDLGSQEWLDQYLTGLGLDVSETLFEAGDSEEEEETPESQITEDNIKASIHYGVNLSLKTLQEDGIGEYSQALIQEFKEQLKSTQQTNTKLRVCFERVKRALAATKEILLRKNNEIEELSKMHKEQRDDLESRLASSLRVCQMTMERTCEAEQALKSYRQLFTQLGEAFNKNDPFRLSENLTC</sequence>
<feature type="coiled-coil region" evidence="1">
    <location>
        <begin position="132"/>
        <end position="163"/>
    </location>
</feature>
<evidence type="ECO:0000256" key="1">
    <source>
        <dbReference type="SAM" id="Coils"/>
    </source>
</evidence>
<dbReference type="Proteomes" id="UP001437256">
    <property type="component" value="Unassembled WGS sequence"/>
</dbReference>
<name>A0ABR2ZDE1_9AGAR</name>
<proteinExistence type="predicted"/>
<evidence type="ECO:0000313" key="2">
    <source>
        <dbReference type="EMBL" id="KAL0058921.1"/>
    </source>
</evidence>
<evidence type="ECO:0000313" key="3">
    <source>
        <dbReference type="Proteomes" id="UP001437256"/>
    </source>
</evidence>
<keyword evidence="1" id="KW-0175">Coiled coil</keyword>
<protein>
    <submittedName>
        <fullName evidence="2">Uncharacterized protein</fullName>
    </submittedName>
</protein>
<reference evidence="2 3" key="1">
    <citation type="submission" date="2024-05" db="EMBL/GenBank/DDBJ databases">
        <title>A draft genome resource for the thread blight pathogen Marasmius tenuissimus strain MS-2.</title>
        <authorList>
            <person name="Yulfo-Soto G.E."/>
            <person name="Baruah I.K."/>
            <person name="Amoako-Attah I."/>
            <person name="Bukari Y."/>
            <person name="Meinhardt L.W."/>
            <person name="Bailey B.A."/>
            <person name="Cohen S.P."/>
        </authorList>
    </citation>
    <scope>NUCLEOTIDE SEQUENCE [LARGE SCALE GENOMIC DNA]</scope>
    <source>
        <strain evidence="2 3">MS-2</strain>
    </source>
</reference>
<comment type="caution">
    <text evidence="2">The sequence shown here is derived from an EMBL/GenBank/DDBJ whole genome shotgun (WGS) entry which is preliminary data.</text>
</comment>
<organism evidence="2 3">
    <name type="scientific">Marasmius tenuissimus</name>
    <dbReference type="NCBI Taxonomy" id="585030"/>
    <lineage>
        <taxon>Eukaryota</taxon>
        <taxon>Fungi</taxon>
        <taxon>Dikarya</taxon>
        <taxon>Basidiomycota</taxon>
        <taxon>Agaricomycotina</taxon>
        <taxon>Agaricomycetes</taxon>
        <taxon>Agaricomycetidae</taxon>
        <taxon>Agaricales</taxon>
        <taxon>Marasmiineae</taxon>
        <taxon>Marasmiaceae</taxon>
        <taxon>Marasmius</taxon>
    </lineage>
</organism>